<dbReference type="CDD" id="cd00082">
    <property type="entry name" value="HisKA"/>
    <property type="match status" value="1"/>
</dbReference>
<dbReference type="Gene3D" id="3.30.450.20">
    <property type="entry name" value="PAS domain"/>
    <property type="match status" value="2"/>
</dbReference>
<dbReference type="EC" id="2.7.13.3" evidence="3"/>
<evidence type="ECO:0000256" key="11">
    <source>
        <dbReference type="ARBA" id="ARBA00022989"/>
    </source>
</evidence>
<dbReference type="InterPro" id="IPR033479">
    <property type="entry name" value="dCache_1"/>
</dbReference>
<dbReference type="InterPro" id="IPR036097">
    <property type="entry name" value="HisK_dim/P_sf"/>
</dbReference>
<dbReference type="InterPro" id="IPR036890">
    <property type="entry name" value="HATPase_C_sf"/>
</dbReference>
<evidence type="ECO:0000256" key="14">
    <source>
        <dbReference type="SAM" id="Coils"/>
    </source>
</evidence>
<dbReference type="SMART" id="SM00387">
    <property type="entry name" value="HATPase_c"/>
    <property type="match status" value="1"/>
</dbReference>
<feature type="transmembrane region" description="Helical" evidence="15">
    <location>
        <begin position="7"/>
        <end position="28"/>
    </location>
</feature>
<keyword evidence="8" id="KW-0547">Nucleotide-binding</keyword>
<evidence type="ECO:0000313" key="18">
    <source>
        <dbReference type="Proteomes" id="UP001518925"/>
    </source>
</evidence>
<protein>
    <recommendedName>
        <fullName evidence="3">histidine kinase</fullName>
        <ecNumber evidence="3">2.7.13.3</ecNumber>
    </recommendedName>
</protein>
<feature type="coiled-coil region" evidence="14">
    <location>
        <begin position="32"/>
        <end position="91"/>
    </location>
</feature>
<keyword evidence="11 15" id="KW-1133">Transmembrane helix</keyword>
<evidence type="ECO:0000256" key="5">
    <source>
        <dbReference type="ARBA" id="ARBA00022553"/>
    </source>
</evidence>
<comment type="subcellular location">
    <subcellularLocation>
        <location evidence="2">Cell membrane</location>
        <topology evidence="2">Multi-pass membrane protein</topology>
    </subcellularLocation>
</comment>
<organism evidence="17 18">
    <name type="scientific">Bacillus suaedaesalsae</name>
    <dbReference type="NCBI Taxonomy" id="2810349"/>
    <lineage>
        <taxon>Bacteria</taxon>
        <taxon>Bacillati</taxon>
        <taxon>Bacillota</taxon>
        <taxon>Bacilli</taxon>
        <taxon>Bacillales</taxon>
        <taxon>Bacillaceae</taxon>
        <taxon>Bacillus</taxon>
    </lineage>
</organism>
<dbReference type="InterPro" id="IPR003594">
    <property type="entry name" value="HATPase_dom"/>
</dbReference>
<dbReference type="PANTHER" id="PTHR43065:SF10">
    <property type="entry name" value="PEROXIDE STRESS-ACTIVATED HISTIDINE KINASE MAK3"/>
    <property type="match status" value="1"/>
</dbReference>
<evidence type="ECO:0000259" key="16">
    <source>
        <dbReference type="PROSITE" id="PS50109"/>
    </source>
</evidence>
<keyword evidence="18" id="KW-1185">Reference proteome</keyword>
<evidence type="ECO:0000256" key="13">
    <source>
        <dbReference type="ARBA" id="ARBA00023136"/>
    </source>
</evidence>
<sequence length="499" mass="56669">MKSKKNSIFLYITIVMLPTIIFSSFFTYKEIHEKHEELIVDAERTASLYKNQLDRLIGETEAGIEMLAKVINTKTNNLDEIRTILEESNKEDPRFAGFYYANEKGELLAGSTQISEKINVLEYDFIQTALITKKSKISPLVNNYLGEGKLLSIVTPVNKSSSTDSGLLLVNLRTDYIQNIMRVLTPHKQISVLDRNNQIIFETTHSTISGNSYSETIMELAPWTIKVKIDELSKYEILKTILYYFFILFILTNAVYLLIKYQLLRKDAAFERMQNESQKLELVGQLAASTAHEIRNPLTGIKGLMKLLSEKYTDEHDRFYFSVIDEEINRINEIISEFLVLGKPTAEFLDVHDVNSIMNELHPLIQSEANLYNIQFIVNIDNTPKHIHCVKDHIKQVILNLVKNALEAMNNGGLLTITTQIKNGNCIISIKDTGSGIPEDVLGKIFDPFFTLKDTGTGLGLVVCRRIVNMYNGDITIKSTEKIGTEVLVTFPLYESTNS</sequence>
<evidence type="ECO:0000256" key="10">
    <source>
        <dbReference type="ARBA" id="ARBA00022840"/>
    </source>
</evidence>
<evidence type="ECO:0000256" key="1">
    <source>
        <dbReference type="ARBA" id="ARBA00000085"/>
    </source>
</evidence>
<evidence type="ECO:0000256" key="12">
    <source>
        <dbReference type="ARBA" id="ARBA00023012"/>
    </source>
</evidence>
<dbReference type="Proteomes" id="UP001518925">
    <property type="component" value="Unassembled WGS sequence"/>
</dbReference>
<dbReference type="PRINTS" id="PR00344">
    <property type="entry name" value="BCTRLSENSOR"/>
</dbReference>
<keyword evidence="4" id="KW-1003">Cell membrane</keyword>
<dbReference type="Gene3D" id="3.30.565.10">
    <property type="entry name" value="Histidine kinase-like ATPase, C-terminal domain"/>
    <property type="match status" value="1"/>
</dbReference>
<dbReference type="PANTHER" id="PTHR43065">
    <property type="entry name" value="SENSOR HISTIDINE KINASE"/>
    <property type="match status" value="1"/>
</dbReference>
<dbReference type="Pfam" id="PF00512">
    <property type="entry name" value="HisKA"/>
    <property type="match status" value="1"/>
</dbReference>
<dbReference type="EMBL" id="JAFELM010000030">
    <property type="protein sequence ID" value="MBM6618090.1"/>
    <property type="molecule type" value="Genomic_DNA"/>
</dbReference>
<dbReference type="Pfam" id="PF02518">
    <property type="entry name" value="HATPase_c"/>
    <property type="match status" value="1"/>
</dbReference>
<keyword evidence="5" id="KW-0597">Phosphoprotein</keyword>
<evidence type="ECO:0000256" key="9">
    <source>
        <dbReference type="ARBA" id="ARBA00022777"/>
    </source>
</evidence>
<keyword evidence="9" id="KW-0418">Kinase</keyword>
<dbReference type="SUPFAM" id="SSF47384">
    <property type="entry name" value="Homodimeric domain of signal transducing histidine kinase"/>
    <property type="match status" value="1"/>
</dbReference>
<keyword evidence="10" id="KW-0067">ATP-binding</keyword>
<comment type="catalytic activity">
    <reaction evidence="1">
        <text>ATP + protein L-histidine = ADP + protein N-phospho-L-histidine.</text>
        <dbReference type="EC" id="2.7.13.3"/>
    </reaction>
</comment>
<dbReference type="InterPro" id="IPR005467">
    <property type="entry name" value="His_kinase_dom"/>
</dbReference>
<evidence type="ECO:0000256" key="2">
    <source>
        <dbReference type="ARBA" id="ARBA00004651"/>
    </source>
</evidence>
<keyword evidence="6" id="KW-0808">Transferase</keyword>
<dbReference type="CDD" id="cd00075">
    <property type="entry name" value="HATPase"/>
    <property type="match status" value="1"/>
</dbReference>
<keyword evidence="14" id="KW-0175">Coiled coil</keyword>
<name>A0ABS2DJA3_9BACI</name>
<dbReference type="InterPro" id="IPR004358">
    <property type="entry name" value="Sig_transdc_His_kin-like_C"/>
</dbReference>
<dbReference type="Gene3D" id="1.10.287.130">
    <property type="match status" value="1"/>
</dbReference>
<keyword evidence="12" id="KW-0902">Two-component regulatory system</keyword>
<evidence type="ECO:0000256" key="6">
    <source>
        <dbReference type="ARBA" id="ARBA00022679"/>
    </source>
</evidence>
<dbReference type="SMART" id="SM00388">
    <property type="entry name" value="HisKA"/>
    <property type="match status" value="1"/>
</dbReference>
<feature type="domain" description="Histidine kinase" evidence="16">
    <location>
        <begin position="289"/>
        <end position="495"/>
    </location>
</feature>
<evidence type="ECO:0000256" key="7">
    <source>
        <dbReference type="ARBA" id="ARBA00022692"/>
    </source>
</evidence>
<keyword evidence="7 15" id="KW-0812">Transmembrane</keyword>
<keyword evidence="13 15" id="KW-0472">Membrane</keyword>
<evidence type="ECO:0000256" key="8">
    <source>
        <dbReference type="ARBA" id="ARBA00022741"/>
    </source>
</evidence>
<evidence type="ECO:0000313" key="17">
    <source>
        <dbReference type="EMBL" id="MBM6618090.1"/>
    </source>
</evidence>
<evidence type="ECO:0000256" key="3">
    <source>
        <dbReference type="ARBA" id="ARBA00012438"/>
    </source>
</evidence>
<reference evidence="17 18" key="1">
    <citation type="submission" date="2021-02" db="EMBL/GenBank/DDBJ databases">
        <title>Bacillus sp. RD4P76, an endophyte from a halophyte.</title>
        <authorList>
            <person name="Sun J.-Q."/>
        </authorList>
    </citation>
    <scope>NUCLEOTIDE SEQUENCE [LARGE SCALE GENOMIC DNA]</scope>
    <source>
        <strain evidence="17 18">RD4P76</strain>
    </source>
</reference>
<dbReference type="InterPro" id="IPR003661">
    <property type="entry name" value="HisK_dim/P_dom"/>
</dbReference>
<dbReference type="Pfam" id="PF02743">
    <property type="entry name" value="dCache_1"/>
    <property type="match status" value="1"/>
</dbReference>
<evidence type="ECO:0000256" key="15">
    <source>
        <dbReference type="SAM" id="Phobius"/>
    </source>
</evidence>
<comment type="caution">
    <text evidence="17">The sequence shown here is derived from an EMBL/GenBank/DDBJ whole genome shotgun (WGS) entry which is preliminary data.</text>
</comment>
<feature type="transmembrane region" description="Helical" evidence="15">
    <location>
        <begin position="241"/>
        <end position="259"/>
    </location>
</feature>
<proteinExistence type="predicted"/>
<dbReference type="RefSeq" id="WP_204203458.1">
    <property type="nucleotide sequence ID" value="NZ_JAFELM010000030.1"/>
</dbReference>
<dbReference type="PROSITE" id="PS50109">
    <property type="entry name" value="HIS_KIN"/>
    <property type="match status" value="1"/>
</dbReference>
<gene>
    <name evidence="17" type="ORF">JR050_10515</name>
</gene>
<accession>A0ABS2DJA3</accession>
<dbReference type="SUPFAM" id="SSF55874">
    <property type="entry name" value="ATPase domain of HSP90 chaperone/DNA topoisomerase II/histidine kinase"/>
    <property type="match status" value="1"/>
</dbReference>
<evidence type="ECO:0000256" key="4">
    <source>
        <dbReference type="ARBA" id="ARBA00022475"/>
    </source>
</evidence>